<protein>
    <recommendedName>
        <fullName evidence="3">Phage protein</fullName>
    </recommendedName>
</protein>
<proteinExistence type="predicted"/>
<organism evidence="1 2">
    <name type="scientific">Providencia alcalifaciens 205/92</name>
    <dbReference type="NCBI Taxonomy" id="1256988"/>
    <lineage>
        <taxon>Bacteria</taxon>
        <taxon>Pseudomonadati</taxon>
        <taxon>Pseudomonadota</taxon>
        <taxon>Gammaproteobacteria</taxon>
        <taxon>Enterobacterales</taxon>
        <taxon>Morganellaceae</taxon>
        <taxon>Providencia</taxon>
    </lineage>
</organism>
<accession>A0AAV3M2T5</accession>
<dbReference type="EMBL" id="JALD01000057">
    <property type="protein sequence ID" value="EUD10106.1"/>
    <property type="molecule type" value="Genomic_DNA"/>
</dbReference>
<dbReference type="InterPro" id="IPR054496">
    <property type="entry name" value="E217_GP41"/>
</dbReference>
<reference evidence="1 2" key="1">
    <citation type="submission" date="2014-01" db="EMBL/GenBank/DDBJ databases">
        <authorList>
            <person name="Durkin A.S."/>
            <person name="McCorrison J."/>
            <person name="Torralba M."/>
            <person name="Gillis M."/>
            <person name="Haft D.H."/>
            <person name="Methe B."/>
            <person name="Sutton G."/>
            <person name="Nelson K.E."/>
        </authorList>
    </citation>
    <scope>NUCLEOTIDE SEQUENCE [LARGE SCALE GENOMIC DNA]</scope>
    <source>
        <strain evidence="1 2">205/92</strain>
    </source>
</reference>
<gene>
    <name evidence="1" type="ORF">HMPREF1563_2899</name>
</gene>
<sequence>MSIKRCGVRQFGRQLKLVIGSKNESVEITNLRVQFEVQKTLTPEPNPAIIRIYNLNSSNRNRLTSKEFNCCALSVGYEELRMIYSGDIIEVNTIREGEDFISELVCGDGFEAYTARMVIQTLSSGKTDTDIMRENARVMGIDTGVADLPRDRKLPRGKVLFGDSRNVMHKIAKNNNADWSIQDSQLTVLPKDKVLTDHEGFVLSQETGMIGSPEKSDRGLQVTCLCQPALRIGGLVRVQSIMPEYSGDFKITELSHSGDFFSDEWYSQITCIGGRFKKVEK</sequence>
<dbReference type="NCBIfam" id="NF047561">
    <property type="entry name" value="orf58_phage_fam"/>
    <property type="match status" value="1"/>
</dbReference>
<dbReference type="Pfam" id="PF22759">
    <property type="entry name" value="E217_GP41"/>
    <property type="match status" value="1"/>
</dbReference>
<dbReference type="Proteomes" id="UP000022311">
    <property type="component" value="Unassembled WGS sequence"/>
</dbReference>
<comment type="caution">
    <text evidence="1">The sequence shown here is derived from an EMBL/GenBank/DDBJ whole genome shotgun (WGS) entry which is preliminary data.</text>
</comment>
<evidence type="ECO:0000313" key="1">
    <source>
        <dbReference type="EMBL" id="EUD10106.1"/>
    </source>
</evidence>
<dbReference type="AlphaFoldDB" id="A0AAV3M2T5"/>
<evidence type="ECO:0000313" key="2">
    <source>
        <dbReference type="Proteomes" id="UP000022311"/>
    </source>
</evidence>
<name>A0AAV3M2T5_9GAMM</name>
<evidence type="ECO:0008006" key="3">
    <source>
        <dbReference type="Google" id="ProtNLM"/>
    </source>
</evidence>